<sequence>MTRRSAGRRGGPTASGWAVLGGAAVLLAAGTGLGFATLTGLGLAGAAALVLAAAATLRRPRVRVDRALEADRVTVGQQAAVTLTVANLGRLPAPGFDAVELVDGGPRRISAGWLAGGARRSLRIPIDTPRRGLVRIGPVLVERLDPLGLVRRTRHLPGRTWLWVHPRRHPMRPLPLGHVPDFEGRISENAPAGSTSFVSLREYVPGDDPRHIHWASTARTGALMVREHVDSSDPATTVLLDTRADVLADATFEEAVEFAASIAVASQRAGHRVALSVLGEDRALIDDAGGHGVLDRLAAARMSAESGPAALVRLAERAREGGALVVVSGPEPGLVARIAKVRRRFARVAIVQLGAPAATSRRPGLLVLRAPAAAEAAGLWTRLVAGGTA</sequence>
<evidence type="ECO:0000313" key="3">
    <source>
        <dbReference type="EMBL" id="TDD66578.1"/>
    </source>
</evidence>
<keyword evidence="1" id="KW-0472">Membrane</keyword>
<dbReference type="PANTHER" id="PTHR34351:SF1">
    <property type="entry name" value="SLR1927 PROTEIN"/>
    <property type="match status" value="1"/>
</dbReference>
<dbReference type="AlphaFoldDB" id="A0A4R5A3R7"/>
<evidence type="ECO:0000259" key="2">
    <source>
        <dbReference type="Pfam" id="PF01882"/>
    </source>
</evidence>
<evidence type="ECO:0000313" key="4">
    <source>
        <dbReference type="Proteomes" id="UP000294513"/>
    </source>
</evidence>
<organism evidence="3 4">
    <name type="scientific">Actinomadura rubrisoli</name>
    <dbReference type="NCBI Taxonomy" id="2530368"/>
    <lineage>
        <taxon>Bacteria</taxon>
        <taxon>Bacillati</taxon>
        <taxon>Actinomycetota</taxon>
        <taxon>Actinomycetes</taxon>
        <taxon>Streptosporangiales</taxon>
        <taxon>Thermomonosporaceae</taxon>
        <taxon>Actinomadura</taxon>
    </lineage>
</organism>
<dbReference type="EMBL" id="SMKU01000381">
    <property type="protein sequence ID" value="TDD66578.1"/>
    <property type="molecule type" value="Genomic_DNA"/>
</dbReference>
<keyword evidence="4" id="KW-1185">Reference proteome</keyword>
<name>A0A4R5A3R7_9ACTN</name>
<comment type="caution">
    <text evidence="3">The sequence shown here is derived from an EMBL/GenBank/DDBJ whole genome shotgun (WGS) entry which is preliminary data.</text>
</comment>
<protein>
    <submittedName>
        <fullName evidence="3">DUF58 domain-containing protein</fullName>
    </submittedName>
</protein>
<feature type="domain" description="DUF58" evidence="2">
    <location>
        <begin position="200"/>
        <end position="328"/>
    </location>
</feature>
<feature type="transmembrane region" description="Helical" evidence="1">
    <location>
        <begin position="12"/>
        <end position="29"/>
    </location>
</feature>
<gene>
    <name evidence="3" type="ORF">E1298_40225</name>
</gene>
<dbReference type="InterPro" id="IPR002881">
    <property type="entry name" value="DUF58"/>
</dbReference>
<dbReference type="RefSeq" id="WP_131902639.1">
    <property type="nucleotide sequence ID" value="NZ_SMKU01000381.1"/>
</dbReference>
<feature type="transmembrane region" description="Helical" evidence="1">
    <location>
        <begin position="35"/>
        <end position="57"/>
    </location>
</feature>
<keyword evidence="1" id="KW-1133">Transmembrane helix</keyword>
<reference evidence="3 4" key="1">
    <citation type="submission" date="2019-03" db="EMBL/GenBank/DDBJ databases">
        <title>Draft genome sequences of novel Actinobacteria.</title>
        <authorList>
            <person name="Sahin N."/>
            <person name="Ay H."/>
            <person name="Saygin H."/>
        </authorList>
    </citation>
    <scope>NUCLEOTIDE SEQUENCE [LARGE SCALE GENOMIC DNA]</scope>
    <source>
        <strain evidence="3 4">H3C3</strain>
    </source>
</reference>
<dbReference type="Pfam" id="PF01882">
    <property type="entry name" value="DUF58"/>
    <property type="match status" value="1"/>
</dbReference>
<proteinExistence type="predicted"/>
<dbReference type="Proteomes" id="UP000294513">
    <property type="component" value="Unassembled WGS sequence"/>
</dbReference>
<keyword evidence="1" id="KW-0812">Transmembrane</keyword>
<evidence type="ECO:0000256" key="1">
    <source>
        <dbReference type="SAM" id="Phobius"/>
    </source>
</evidence>
<dbReference type="PANTHER" id="PTHR34351">
    <property type="entry name" value="SLR1927 PROTEIN-RELATED"/>
    <property type="match status" value="1"/>
</dbReference>
<dbReference type="OrthoDB" id="9812729at2"/>
<accession>A0A4R5A3R7</accession>